<dbReference type="Gene3D" id="3.20.20.80">
    <property type="entry name" value="Glycosidases"/>
    <property type="match status" value="1"/>
</dbReference>
<keyword evidence="2 9" id="KW-0732">Signal</keyword>
<accession>A0A4W5LR78</accession>
<dbReference type="Gene3D" id="2.60.120.260">
    <property type="entry name" value="Galactose-binding domain-like"/>
    <property type="match status" value="2"/>
</dbReference>
<dbReference type="GO" id="GO:0004565">
    <property type="term" value="F:beta-galactosidase activity"/>
    <property type="evidence" value="ECO:0007669"/>
    <property type="project" value="UniProtKB-EC"/>
</dbReference>
<dbReference type="Ensembl" id="ENSHHUT00000029574.1">
    <property type="protein sequence ID" value="ENSHHUP00000028418.1"/>
    <property type="gene ID" value="ENSHHUG00000017744.1"/>
</dbReference>
<dbReference type="SUPFAM" id="SSF49785">
    <property type="entry name" value="Galactose-binding domain-like"/>
    <property type="match status" value="1"/>
</dbReference>
<evidence type="ECO:0000256" key="5">
    <source>
        <dbReference type="ARBA" id="ARBA00023295"/>
    </source>
</evidence>
<dbReference type="GO" id="GO:0005975">
    <property type="term" value="P:carbohydrate metabolic process"/>
    <property type="evidence" value="ECO:0007669"/>
    <property type="project" value="InterPro"/>
</dbReference>
<evidence type="ECO:0000256" key="9">
    <source>
        <dbReference type="SAM" id="SignalP"/>
    </source>
</evidence>
<dbReference type="InterPro" id="IPR048913">
    <property type="entry name" value="BetaGal_gal-bd"/>
</dbReference>
<dbReference type="Pfam" id="PF21317">
    <property type="entry name" value="BetaGal_ABD_1"/>
    <property type="match status" value="1"/>
</dbReference>
<evidence type="ECO:0000259" key="11">
    <source>
        <dbReference type="Pfam" id="PF21317"/>
    </source>
</evidence>
<feature type="active site" description="Nucleophile" evidence="6">
    <location>
        <position position="261"/>
    </location>
</feature>
<dbReference type="InterPro" id="IPR026283">
    <property type="entry name" value="B-gal_1-like"/>
</dbReference>
<reference evidence="14" key="1">
    <citation type="submission" date="2018-06" db="EMBL/GenBank/DDBJ databases">
        <title>Genome assembly of Danube salmon.</title>
        <authorList>
            <person name="Macqueen D.J."/>
            <person name="Gundappa M.K."/>
        </authorList>
    </citation>
    <scope>NUCLEOTIDE SEQUENCE [LARGE SCALE GENOMIC DNA]</scope>
</reference>
<reference evidence="13" key="3">
    <citation type="submission" date="2025-09" db="UniProtKB">
        <authorList>
            <consortium name="Ensembl"/>
        </authorList>
    </citation>
    <scope>IDENTIFICATION</scope>
</reference>
<dbReference type="FunFam" id="2.60.120.260:FF:000021">
    <property type="entry name" value="Beta-galactosidase"/>
    <property type="match status" value="1"/>
</dbReference>
<dbReference type="PRINTS" id="PR00742">
    <property type="entry name" value="GLHYDRLASE35"/>
</dbReference>
<reference evidence="13" key="2">
    <citation type="submission" date="2025-08" db="UniProtKB">
        <authorList>
            <consortium name="Ensembl"/>
        </authorList>
    </citation>
    <scope>IDENTIFICATION</scope>
</reference>
<organism evidence="13 14">
    <name type="scientific">Hucho hucho</name>
    <name type="common">huchen</name>
    <dbReference type="NCBI Taxonomy" id="62062"/>
    <lineage>
        <taxon>Eukaryota</taxon>
        <taxon>Metazoa</taxon>
        <taxon>Chordata</taxon>
        <taxon>Craniata</taxon>
        <taxon>Vertebrata</taxon>
        <taxon>Euteleostomi</taxon>
        <taxon>Actinopterygii</taxon>
        <taxon>Neopterygii</taxon>
        <taxon>Teleostei</taxon>
        <taxon>Protacanthopterygii</taxon>
        <taxon>Salmoniformes</taxon>
        <taxon>Salmonidae</taxon>
        <taxon>Salmoninae</taxon>
        <taxon>Hucho</taxon>
    </lineage>
</organism>
<dbReference type="GeneTree" id="ENSGT00950000182942"/>
<evidence type="ECO:0000256" key="7">
    <source>
        <dbReference type="RuleBase" id="RU000675"/>
    </source>
</evidence>
<keyword evidence="5 7" id="KW-0326">Glycosidase</keyword>
<dbReference type="PANTHER" id="PTHR23421">
    <property type="entry name" value="BETA-GALACTOSIDASE RELATED"/>
    <property type="match status" value="1"/>
</dbReference>
<name>A0A4W5LR78_9TELE</name>
<evidence type="ECO:0000256" key="1">
    <source>
        <dbReference type="ARBA" id="ARBA00009809"/>
    </source>
</evidence>
<dbReference type="Pfam" id="PF01301">
    <property type="entry name" value="Glyco_hydro_35"/>
    <property type="match status" value="1"/>
</dbReference>
<feature type="chain" id="PRO_5021400476" description="Beta-galactosidase" evidence="9">
    <location>
        <begin position="21"/>
        <end position="623"/>
    </location>
</feature>
<comment type="similarity">
    <text evidence="1 8">Belongs to the glycosyl hydrolase 35 family.</text>
</comment>
<dbReference type="InterPro" id="IPR019801">
    <property type="entry name" value="Glyco_hydro_35_CS"/>
</dbReference>
<dbReference type="Pfam" id="PF21467">
    <property type="entry name" value="BetaGal_gal-bd"/>
    <property type="match status" value="1"/>
</dbReference>
<dbReference type="Proteomes" id="UP000314982">
    <property type="component" value="Unassembled WGS sequence"/>
</dbReference>
<comment type="catalytic activity">
    <reaction evidence="7">
        <text>Hydrolysis of terminal non-reducing beta-D-galactose residues in beta-D-galactosides.</text>
        <dbReference type="EC" id="3.2.1.23"/>
    </reaction>
</comment>
<evidence type="ECO:0000259" key="12">
    <source>
        <dbReference type="Pfam" id="PF21467"/>
    </source>
</evidence>
<dbReference type="SUPFAM" id="SSF51445">
    <property type="entry name" value="(Trans)glycosidases"/>
    <property type="match status" value="1"/>
</dbReference>
<evidence type="ECO:0000256" key="4">
    <source>
        <dbReference type="ARBA" id="ARBA00023180"/>
    </source>
</evidence>
<evidence type="ECO:0000256" key="3">
    <source>
        <dbReference type="ARBA" id="ARBA00022801"/>
    </source>
</evidence>
<dbReference type="PROSITE" id="PS01182">
    <property type="entry name" value="GLYCOSYL_HYDROL_F35"/>
    <property type="match status" value="1"/>
</dbReference>
<keyword evidence="14" id="KW-1185">Reference proteome</keyword>
<evidence type="ECO:0000256" key="6">
    <source>
        <dbReference type="PIRSR" id="PIRSR006336-1"/>
    </source>
</evidence>
<feature type="signal peptide" evidence="9">
    <location>
        <begin position="1"/>
        <end position="20"/>
    </location>
</feature>
<keyword evidence="4" id="KW-0325">Glycoprotein</keyword>
<dbReference type="PIRSF" id="PIRSF006336">
    <property type="entry name" value="B-gal"/>
    <property type="match status" value="1"/>
</dbReference>
<dbReference type="AlphaFoldDB" id="A0A4W5LR78"/>
<sequence length="623" mass="69006">MACSRLGLVLLCSLFASTLGVPQTFSVDYKNDCFCKDGEEFRYISGSIHYNRIPRAYWKDRLLKMYMAGLNAIQTYVPWNFHEPSPDQYNFSGDRDLEHFLQLAQDIGLLVVLRPGPYICGEWDMGGLPAWLLHKKDIVLRSSDPDYIEAVDKWMGTLLPMLKRFLYQNGGPIITVQVENEYGSYFACDYNYLRHLTSLFRSHLGNDVVLFTTDGAGAGYLKCGSLQGLYTTVDFGPGGNVSAAFDAQRQAEPHGPLVNSEFYTGWLDHWGENHSTVSTAIVAKSLNEILSIGASVNLLVVVDGWIDGWMDIPTSYDYDAPLTEAGDLTDKYFAIQDVIKYRKIPEGPVLPSTPKYAYGAVPMKKGHYSVYLFSLQKPFGFVLYQTKLPVDCSKPTPLSSPLNGVHDRAYVSVDGVAAGILERDKALTINVTGKAGSQVDILVENMGRVNYGKDINDFKGLVSNLTLGADILTGWAVYSLSIDQAVSQGLLWEMSSREAGTPPPSPLSIPSFYGGTFVIPDGIPDMPQDTYIQFPDWRKGQVWINGFNLGRYWPARGPQITLYVPASILSTAEANNVTVLELEGDPCTPGPCTVEFTNTPVLNATVKSDHKHQRALFHKEDLL</sequence>
<feature type="domain" description="Beta-galactosidase 1-like first all-beta" evidence="11">
    <location>
        <begin position="374"/>
        <end position="480"/>
    </location>
</feature>
<dbReference type="InterPro" id="IPR008979">
    <property type="entry name" value="Galactose-bd-like_sf"/>
</dbReference>
<feature type="domain" description="Beta-galactosidase galactose-binding" evidence="12">
    <location>
        <begin position="510"/>
        <end position="571"/>
    </location>
</feature>
<feature type="active site" description="Proton donor" evidence="6">
    <location>
        <position position="181"/>
    </location>
</feature>
<evidence type="ECO:0000256" key="8">
    <source>
        <dbReference type="RuleBase" id="RU003679"/>
    </source>
</evidence>
<dbReference type="EC" id="3.2.1.23" evidence="7"/>
<keyword evidence="3 7" id="KW-0378">Hydrolase</keyword>
<evidence type="ECO:0000313" key="14">
    <source>
        <dbReference type="Proteomes" id="UP000314982"/>
    </source>
</evidence>
<proteinExistence type="inferred from homology"/>
<evidence type="ECO:0000256" key="2">
    <source>
        <dbReference type="ARBA" id="ARBA00022729"/>
    </source>
</evidence>
<dbReference type="InterPro" id="IPR048912">
    <property type="entry name" value="BetaGal1-like_ABD1"/>
</dbReference>
<feature type="domain" description="Glycoside hydrolase 35 catalytic" evidence="10">
    <location>
        <begin position="34"/>
        <end position="340"/>
    </location>
</feature>
<evidence type="ECO:0000313" key="13">
    <source>
        <dbReference type="Ensembl" id="ENSHHUP00000028418.1"/>
    </source>
</evidence>
<evidence type="ECO:0000259" key="10">
    <source>
        <dbReference type="Pfam" id="PF01301"/>
    </source>
</evidence>
<dbReference type="FunFam" id="3.20.20.80:FF:000017">
    <property type="entry name" value="Beta-galactosidase"/>
    <property type="match status" value="1"/>
</dbReference>
<protein>
    <recommendedName>
        <fullName evidence="7">Beta-galactosidase</fullName>
        <ecNumber evidence="7">3.2.1.23</ecNumber>
    </recommendedName>
</protein>
<dbReference type="InterPro" id="IPR001944">
    <property type="entry name" value="Glycoside_Hdrlase_35"/>
</dbReference>
<dbReference type="InterPro" id="IPR017853">
    <property type="entry name" value="GH"/>
</dbReference>
<dbReference type="InterPro" id="IPR031330">
    <property type="entry name" value="Gly_Hdrlase_35_cat"/>
</dbReference>